<dbReference type="NCBIfam" id="TIGR01200">
    <property type="entry name" value="GLPGLI"/>
    <property type="match status" value="1"/>
</dbReference>
<dbReference type="InterPro" id="IPR005901">
    <property type="entry name" value="GLPGLI"/>
</dbReference>
<organism evidence="1 2">
    <name type="scientific">Epilithonimonas xixisoli</name>
    <dbReference type="NCBI Taxonomy" id="1476462"/>
    <lineage>
        <taxon>Bacteria</taxon>
        <taxon>Pseudomonadati</taxon>
        <taxon>Bacteroidota</taxon>
        <taxon>Flavobacteriia</taxon>
        <taxon>Flavobacteriales</taxon>
        <taxon>Weeksellaceae</taxon>
        <taxon>Chryseobacterium group</taxon>
        <taxon>Epilithonimonas</taxon>
    </lineage>
</organism>
<evidence type="ECO:0000313" key="2">
    <source>
        <dbReference type="Proteomes" id="UP000295313"/>
    </source>
</evidence>
<dbReference type="EMBL" id="SOEO01000002">
    <property type="protein sequence ID" value="TDX84247.1"/>
    <property type="molecule type" value="Genomic_DNA"/>
</dbReference>
<name>A0A4R8I5P8_9FLAO</name>
<evidence type="ECO:0000313" key="1">
    <source>
        <dbReference type="EMBL" id="TDX84247.1"/>
    </source>
</evidence>
<protein>
    <submittedName>
        <fullName evidence="1">GLPGLI family protein</fullName>
    </submittedName>
</protein>
<gene>
    <name evidence="1" type="ORF">B0I22_1855</name>
</gene>
<sequence>MKYKITNRNSRTKTFNQLIIMRKLILLISLFIFSIILAQNQRFTYEYTFKMDSLNKDYIEKEIMNLDITKDGSNFYSALLITRDSLFKAEFEKTKVSQSVTIDMRKVKMAKVNFRVSKSYPDFETIYHTSIFATNVALKENKKINWTILPDTKSIEGFKVQKATTTFGGRNWTAWFANDIQIQDGPYKFCGLPGLILNIEDEKGDHIFNLVGSQKLDYQPLIIDSKKQETFLTNEKFNQLWNEYKKDPARNIKLIHSSSEMSDTILSDANGNPLSKQDLIKRKEQGARETFKKVNNFIEMELYK</sequence>
<comment type="caution">
    <text evidence="1">The sequence shown here is derived from an EMBL/GenBank/DDBJ whole genome shotgun (WGS) entry which is preliminary data.</text>
</comment>
<dbReference type="Proteomes" id="UP000295313">
    <property type="component" value="Unassembled WGS sequence"/>
</dbReference>
<proteinExistence type="predicted"/>
<accession>A0A4R8I5P8</accession>
<reference evidence="1 2" key="1">
    <citation type="submission" date="2019-03" db="EMBL/GenBank/DDBJ databases">
        <title>Genomic Encyclopedia of Type Strains, Phase III (KMG-III): the genomes of soil and plant-associated and newly described type strains.</title>
        <authorList>
            <person name="Whitman W."/>
        </authorList>
    </citation>
    <scope>NUCLEOTIDE SEQUENCE [LARGE SCALE GENOMIC DNA]</scope>
    <source>
        <strain evidence="1 2">CGMCC 1.12802</strain>
    </source>
</reference>
<dbReference type="Pfam" id="PF09697">
    <property type="entry name" value="Porph_ging"/>
    <property type="match status" value="1"/>
</dbReference>
<keyword evidence="2" id="KW-1185">Reference proteome</keyword>
<dbReference type="AlphaFoldDB" id="A0A4R8I5P8"/>